<proteinExistence type="predicted"/>
<dbReference type="Proteomes" id="UP000001312">
    <property type="component" value="Unassembled WGS sequence"/>
</dbReference>
<keyword evidence="1" id="KW-1133">Transmembrane helix</keyword>
<keyword evidence="1" id="KW-0812">Transmembrane</keyword>
<dbReference type="GeneID" id="5483889"/>
<keyword evidence="1" id="KW-0472">Membrane</keyword>
<evidence type="ECO:0000313" key="3">
    <source>
        <dbReference type="Proteomes" id="UP000001312"/>
    </source>
</evidence>
<accession>A7F118</accession>
<organism evidence="2 3">
    <name type="scientific">Sclerotinia sclerotiorum (strain ATCC 18683 / 1980 / Ss-1)</name>
    <name type="common">White mold</name>
    <name type="synonym">Whetzelinia sclerotiorum</name>
    <dbReference type="NCBI Taxonomy" id="665079"/>
    <lineage>
        <taxon>Eukaryota</taxon>
        <taxon>Fungi</taxon>
        <taxon>Dikarya</taxon>
        <taxon>Ascomycota</taxon>
        <taxon>Pezizomycotina</taxon>
        <taxon>Leotiomycetes</taxon>
        <taxon>Helotiales</taxon>
        <taxon>Sclerotiniaceae</taxon>
        <taxon>Sclerotinia</taxon>
    </lineage>
</organism>
<sequence>MPFSYPPYTAEVAQHLSQSSRRMDPLWIYLVGFVIVILTAFASTKFPLVFFPGYSEIKHM</sequence>
<reference evidence="3" key="1">
    <citation type="journal article" date="2011" name="PLoS Genet.">
        <title>Genomic analysis of the necrotrophic fungal pathogens Sclerotinia sclerotiorum and Botrytis cinerea.</title>
        <authorList>
            <person name="Amselem J."/>
            <person name="Cuomo C.A."/>
            <person name="van Kan J.A."/>
            <person name="Viaud M."/>
            <person name="Benito E.P."/>
            <person name="Couloux A."/>
            <person name="Coutinho P.M."/>
            <person name="de Vries R.P."/>
            <person name="Dyer P.S."/>
            <person name="Fillinger S."/>
            <person name="Fournier E."/>
            <person name="Gout L."/>
            <person name="Hahn M."/>
            <person name="Kohn L."/>
            <person name="Lapalu N."/>
            <person name="Plummer K.M."/>
            <person name="Pradier J.M."/>
            <person name="Quevillon E."/>
            <person name="Sharon A."/>
            <person name="Simon A."/>
            <person name="ten Have A."/>
            <person name="Tudzynski B."/>
            <person name="Tudzynski P."/>
            <person name="Wincker P."/>
            <person name="Andrew M."/>
            <person name="Anthouard V."/>
            <person name="Beever R.E."/>
            <person name="Beffa R."/>
            <person name="Benoit I."/>
            <person name="Bouzid O."/>
            <person name="Brault B."/>
            <person name="Chen Z."/>
            <person name="Choquer M."/>
            <person name="Collemare J."/>
            <person name="Cotton P."/>
            <person name="Danchin E.G."/>
            <person name="Da Silva C."/>
            <person name="Gautier A."/>
            <person name="Giraud C."/>
            <person name="Giraud T."/>
            <person name="Gonzalez C."/>
            <person name="Grossetete S."/>
            <person name="Guldener U."/>
            <person name="Henrissat B."/>
            <person name="Howlett B.J."/>
            <person name="Kodira C."/>
            <person name="Kretschmer M."/>
            <person name="Lappartient A."/>
            <person name="Leroch M."/>
            <person name="Levis C."/>
            <person name="Mauceli E."/>
            <person name="Neuveglise C."/>
            <person name="Oeser B."/>
            <person name="Pearson M."/>
            <person name="Poulain J."/>
            <person name="Poussereau N."/>
            <person name="Quesneville H."/>
            <person name="Rascle C."/>
            <person name="Schumacher J."/>
            <person name="Segurens B."/>
            <person name="Sexton A."/>
            <person name="Silva E."/>
            <person name="Sirven C."/>
            <person name="Soanes D.M."/>
            <person name="Talbot N.J."/>
            <person name="Templeton M."/>
            <person name="Yandava C."/>
            <person name="Yarden O."/>
            <person name="Zeng Q."/>
            <person name="Rollins J.A."/>
            <person name="Lebrun M.H."/>
            <person name="Dickman M."/>
        </authorList>
    </citation>
    <scope>NUCLEOTIDE SEQUENCE [LARGE SCALE GENOMIC DNA]</scope>
    <source>
        <strain evidence="3">ATCC 18683 / 1980 / Ss-1</strain>
    </source>
</reference>
<name>A7F118_SCLS1</name>
<evidence type="ECO:0000256" key="1">
    <source>
        <dbReference type="SAM" id="Phobius"/>
    </source>
</evidence>
<keyword evidence="3" id="KW-1185">Reference proteome</keyword>
<feature type="transmembrane region" description="Helical" evidence="1">
    <location>
        <begin position="26"/>
        <end position="51"/>
    </location>
</feature>
<dbReference type="AlphaFoldDB" id="A7F118"/>
<dbReference type="RefSeq" id="XP_001588045.1">
    <property type="nucleotide sequence ID" value="XM_001587995.1"/>
</dbReference>
<dbReference type="HOGENOM" id="CLU_2943200_0_0_1"/>
<evidence type="ECO:0000313" key="2">
    <source>
        <dbReference type="EMBL" id="EDN95410.1"/>
    </source>
</evidence>
<gene>
    <name evidence="2" type="ORF">SS1G_11287</name>
</gene>
<dbReference type="KEGG" id="ssl:SS1G_11287"/>
<dbReference type="EMBL" id="CH476637">
    <property type="protein sequence ID" value="EDN95410.1"/>
    <property type="molecule type" value="Genomic_DNA"/>
</dbReference>
<dbReference type="InParanoid" id="A7F118"/>
<protein>
    <submittedName>
        <fullName evidence="2">Uncharacterized protein</fullName>
    </submittedName>
</protein>